<gene>
    <name evidence="2" type="ORF">E1A91_D07G173200v1</name>
</gene>
<keyword evidence="1" id="KW-1133">Transmembrane helix</keyword>
<evidence type="ECO:0000313" key="3">
    <source>
        <dbReference type="Proteomes" id="UP000323597"/>
    </source>
</evidence>
<proteinExistence type="predicted"/>
<keyword evidence="1" id="KW-0472">Membrane</keyword>
<keyword evidence="1" id="KW-0812">Transmembrane</keyword>
<reference evidence="2 3" key="1">
    <citation type="submission" date="2019-07" db="EMBL/GenBank/DDBJ databases">
        <title>WGS assembly of Gossypium mustelinum.</title>
        <authorList>
            <person name="Chen Z.J."/>
            <person name="Sreedasyam A."/>
            <person name="Ando A."/>
            <person name="Song Q."/>
            <person name="De L."/>
            <person name="Hulse-Kemp A."/>
            <person name="Ding M."/>
            <person name="Ye W."/>
            <person name="Kirkbride R."/>
            <person name="Jenkins J."/>
            <person name="Plott C."/>
            <person name="Lovell J."/>
            <person name="Lin Y.-M."/>
            <person name="Vaughn R."/>
            <person name="Liu B."/>
            <person name="Li W."/>
            <person name="Simpson S."/>
            <person name="Scheffler B."/>
            <person name="Saski C."/>
            <person name="Grover C."/>
            <person name="Hu G."/>
            <person name="Conover J."/>
            <person name="Carlson J."/>
            <person name="Shu S."/>
            <person name="Boston L."/>
            <person name="Williams M."/>
            <person name="Peterson D."/>
            <person name="Mcgee K."/>
            <person name="Jones D."/>
            <person name="Wendel J."/>
            <person name="Stelly D."/>
            <person name="Grimwood J."/>
            <person name="Schmutz J."/>
        </authorList>
    </citation>
    <scope>NUCLEOTIDE SEQUENCE [LARGE SCALE GENOMIC DNA]</scope>
    <source>
        <strain evidence="2">1408120.09</strain>
    </source>
</reference>
<organism evidence="2 3">
    <name type="scientific">Gossypium mustelinum</name>
    <name type="common">Cotton</name>
    <name type="synonym">Gossypium caicoense</name>
    <dbReference type="NCBI Taxonomy" id="34275"/>
    <lineage>
        <taxon>Eukaryota</taxon>
        <taxon>Viridiplantae</taxon>
        <taxon>Streptophyta</taxon>
        <taxon>Embryophyta</taxon>
        <taxon>Tracheophyta</taxon>
        <taxon>Spermatophyta</taxon>
        <taxon>Magnoliopsida</taxon>
        <taxon>eudicotyledons</taxon>
        <taxon>Gunneridae</taxon>
        <taxon>Pentapetalae</taxon>
        <taxon>rosids</taxon>
        <taxon>malvids</taxon>
        <taxon>Malvales</taxon>
        <taxon>Malvaceae</taxon>
        <taxon>Malvoideae</taxon>
        <taxon>Gossypium</taxon>
    </lineage>
</organism>
<accession>A0A5D2U919</accession>
<dbReference type="Proteomes" id="UP000323597">
    <property type="component" value="Chromosome D07"/>
</dbReference>
<evidence type="ECO:0000313" key="2">
    <source>
        <dbReference type="EMBL" id="TYI74051.1"/>
    </source>
</evidence>
<protein>
    <submittedName>
        <fullName evidence="2">Uncharacterized protein</fullName>
    </submittedName>
</protein>
<keyword evidence="3" id="KW-1185">Reference proteome</keyword>
<dbReference type="EMBL" id="CM017655">
    <property type="protein sequence ID" value="TYI74051.1"/>
    <property type="molecule type" value="Genomic_DNA"/>
</dbReference>
<name>A0A5D2U919_GOSMU</name>
<feature type="transmembrane region" description="Helical" evidence="1">
    <location>
        <begin position="20"/>
        <end position="41"/>
    </location>
</feature>
<evidence type="ECO:0000256" key="1">
    <source>
        <dbReference type="SAM" id="Phobius"/>
    </source>
</evidence>
<sequence length="66" mass="7324">MFPMSPLMSGVAETTVVATVLVSATTVSACLLFFSFFAFPLSLQWKNNERDENGASVFRVLKHPKR</sequence>
<dbReference type="AlphaFoldDB" id="A0A5D2U919"/>